<dbReference type="AlphaFoldDB" id="A0A0A3JX78"/>
<gene>
    <name evidence="2" type="ORF">CD30_04765</name>
</gene>
<evidence type="ECO:0000259" key="1">
    <source>
        <dbReference type="Pfam" id="PF13421"/>
    </source>
</evidence>
<protein>
    <recommendedName>
        <fullName evidence="1">SPFH domain-containing protein</fullName>
    </recommendedName>
</protein>
<organism evidence="2 3">
    <name type="scientific">Ureibacillus massiliensis 4400831 = CIP 108448 = CCUG 49529</name>
    <dbReference type="NCBI Taxonomy" id="1211035"/>
    <lineage>
        <taxon>Bacteria</taxon>
        <taxon>Bacillati</taxon>
        <taxon>Bacillota</taxon>
        <taxon>Bacilli</taxon>
        <taxon>Bacillales</taxon>
        <taxon>Caryophanaceae</taxon>
        <taxon>Ureibacillus</taxon>
    </lineage>
</organism>
<dbReference type="Pfam" id="PF13421">
    <property type="entry name" value="Band_7_1"/>
    <property type="match status" value="1"/>
</dbReference>
<evidence type="ECO:0000313" key="2">
    <source>
        <dbReference type="EMBL" id="KGR91622.1"/>
    </source>
</evidence>
<dbReference type="OrthoDB" id="9764015at2"/>
<name>A0A0A3JX78_9BACL</name>
<proteinExistence type="predicted"/>
<dbReference type="CDD" id="cd03408">
    <property type="entry name" value="SPFH_like_u1"/>
    <property type="match status" value="1"/>
</dbReference>
<evidence type="ECO:0000313" key="3">
    <source>
        <dbReference type="Proteomes" id="UP000030595"/>
    </source>
</evidence>
<dbReference type="Proteomes" id="UP000030595">
    <property type="component" value="Unassembled WGS sequence"/>
</dbReference>
<reference evidence="2 3" key="1">
    <citation type="submission" date="2014-02" db="EMBL/GenBank/DDBJ databases">
        <title>Draft genome sequence of Lysinibacillus massiliensis CCUG 49529.</title>
        <authorList>
            <person name="Zhang F."/>
            <person name="Wang G."/>
            <person name="Zhang L."/>
        </authorList>
    </citation>
    <scope>NUCLEOTIDE SEQUENCE [LARGE SCALE GENOMIC DNA]</scope>
    <source>
        <strain evidence="2 3">CCUG 49529</strain>
    </source>
</reference>
<sequence length="441" mass="48465">MGLLRAGVGALSGVLADQWREYFYCESLSAEILITKGKKRGGKRNFNRKGSENIISNGSIIAVNEGQCMIIVEQGKIVEFCSEPGEFVYDTSTEPSIFYGDLNESIKQSFESLGKRFTFGGEPGKDQRIYFFNKKEIPGNKYGTPTPIPFRVIDRNIGLDIDISIRCHGEYSYKIIDPILFYSNVSGNVEEEFKRSSIEGQLRSELLTALQPAFAKISASGIRYSELPGHTLELAKALNDVLSEKWGKIRGIEIVSFGINSVKASEEDEDMIKQLQRSAVFRNPNMAGATLVDAQSEAMRSAAKNDAGSFVGFAGMNMANQAGGFNANNLFEMGKQQASQPSASQEQQTNNSNTNTWKCSCGKENSGKFCSECGNKKPVDDKWTCKCGAKNKGKFCSECGTPKPASTRIVCDKCGWQPQDPTSNPKFCPECGDVINENDHQ</sequence>
<comment type="caution">
    <text evidence="2">The sequence shown here is derived from an EMBL/GenBank/DDBJ whole genome shotgun (WGS) entry which is preliminary data.</text>
</comment>
<accession>A0A0A3JX78</accession>
<dbReference type="PANTHER" id="PTHR37826:SF2">
    <property type="entry name" value="ZINC-RIBBON DOMAIN-CONTAINING PROTEIN"/>
    <property type="match status" value="1"/>
</dbReference>
<dbReference type="EMBL" id="JPVQ01000005">
    <property type="protein sequence ID" value="KGR91622.1"/>
    <property type="molecule type" value="Genomic_DNA"/>
</dbReference>
<feature type="domain" description="SPFH" evidence="1">
    <location>
        <begin position="51"/>
        <end position="275"/>
    </location>
</feature>
<dbReference type="eggNOG" id="COG4260">
    <property type="taxonomic scope" value="Bacteria"/>
</dbReference>
<keyword evidence="3" id="KW-1185">Reference proteome</keyword>
<dbReference type="PANTHER" id="PTHR37826">
    <property type="entry name" value="FLOTILLIN BAND_7_5 DOMAIN PROTEIN"/>
    <property type="match status" value="1"/>
</dbReference>
<dbReference type="RefSeq" id="WP_036173061.1">
    <property type="nucleotide sequence ID" value="NZ_AVCZ01000005.1"/>
</dbReference>
<dbReference type="InterPro" id="IPR033880">
    <property type="entry name" value="SPFH_YdjI"/>
</dbReference>